<sequence>MRLRPKYVMALGVALAALATAETPTTTTTTTYPTTITSVWSTTITSPASPPGPGTWTTARTVTVLEPWPVSPDPYGNFPYTIHQTSIVRETVTHAATTATPPASTAYPTWVLWDTQAADLPVGNIPRCEPVVVAAGAPGPTMGWAPPAIKPDSRCLDLGLETRCHA</sequence>
<feature type="signal peptide" evidence="1">
    <location>
        <begin position="1"/>
        <end position="21"/>
    </location>
</feature>
<keyword evidence="3" id="KW-1185">Reference proteome</keyword>
<evidence type="ECO:0000313" key="2">
    <source>
        <dbReference type="EMBL" id="CAK7211568.1"/>
    </source>
</evidence>
<comment type="caution">
    <text evidence="2">The sequence shown here is derived from an EMBL/GenBank/DDBJ whole genome shotgun (WGS) entry which is preliminary data.</text>
</comment>
<organism evidence="2 3">
    <name type="scientific">Sporothrix curviconia</name>
    <dbReference type="NCBI Taxonomy" id="1260050"/>
    <lineage>
        <taxon>Eukaryota</taxon>
        <taxon>Fungi</taxon>
        <taxon>Dikarya</taxon>
        <taxon>Ascomycota</taxon>
        <taxon>Pezizomycotina</taxon>
        <taxon>Sordariomycetes</taxon>
        <taxon>Sordariomycetidae</taxon>
        <taxon>Ophiostomatales</taxon>
        <taxon>Ophiostomataceae</taxon>
        <taxon>Sporothrix</taxon>
    </lineage>
</organism>
<reference evidence="2 3" key="1">
    <citation type="submission" date="2024-01" db="EMBL/GenBank/DDBJ databases">
        <authorList>
            <person name="Allen C."/>
            <person name="Tagirdzhanova G."/>
        </authorList>
    </citation>
    <scope>NUCLEOTIDE SEQUENCE [LARGE SCALE GENOMIC DNA]</scope>
</reference>
<keyword evidence="1" id="KW-0732">Signal</keyword>
<proteinExistence type="predicted"/>
<dbReference type="Proteomes" id="UP001642405">
    <property type="component" value="Unassembled WGS sequence"/>
</dbReference>
<feature type="chain" id="PRO_5046453738" description="Secreted protein" evidence="1">
    <location>
        <begin position="22"/>
        <end position="166"/>
    </location>
</feature>
<protein>
    <recommendedName>
        <fullName evidence="4">Secreted protein</fullName>
    </recommendedName>
</protein>
<accession>A0ABP0AWC8</accession>
<evidence type="ECO:0000313" key="3">
    <source>
        <dbReference type="Proteomes" id="UP001642405"/>
    </source>
</evidence>
<gene>
    <name evidence="2" type="ORF">SCUCBS95973_001159</name>
</gene>
<name>A0ABP0AWC8_9PEZI</name>
<evidence type="ECO:0008006" key="4">
    <source>
        <dbReference type="Google" id="ProtNLM"/>
    </source>
</evidence>
<dbReference type="EMBL" id="CAWUHB010000004">
    <property type="protein sequence ID" value="CAK7211568.1"/>
    <property type="molecule type" value="Genomic_DNA"/>
</dbReference>
<evidence type="ECO:0000256" key="1">
    <source>
        <dbReference type="SAM" id="SignalP"/>
    </source>
</evidence>